<dbReference type="STRING" id="1155689.SAMN05444278_10961"/>
<gene>
    <name evidence="1" type="ORF">SAMN05444278_10961</name>
</gene>
<reference evidence="1 2" key="1">
    <citation type="submission" date="2016-11" db="EMBL/GenBank/DDBJ databases">
        <authorList>
            <person name="Jaros S."/>
            <person name="Januszkiewicz K."/>
            <person name="Wedrychowicz H."/>
        </authorList>
    </citation>
    <scope>NUCLEOTIDE SEQUENCE [LARGE SCALE GENOMIC DNA]</scope>
    <source>
        <strain evidence="1 2">DSM 25661</strain>
    </source>
</reference>
<name>A0A1M4XL24_9FLAO</name>
<dbReference type="EMBL" id="FQTW01000009">
    <property type="protein sequence ID" value="SHE94169.1"/>
    <property type="molecule type" value="Genomic_DNA"/>
</dbReference>
<evidence type="ECO:0000313" key="1">
    <source>
        <dbReference type="EMBL" id="SHE94169.1"/>
    </source>
</evidence>
<keyword evidence="2" id="KW-1185">Reference proteome</keyword>
<dbReference type="OrthoDB" id="639821at2"/>
<sequence length="296" mass="34363">MLKLRNIFYLFFLMTTVIFGQNSENYEFIGSVLLEDDTMISYKLSFKDLGNGKITGQSITDFAGEHRTISSIEGQIDYKNNTISYKETKNLLTKSNYDDDSFCYIHLNKATIKLRNRKSVIEGKFQGKYPNDEPCVSGEIRLVGTDFFFKKMDRFNRRISRINKIDSLTKEKLATSIFKNKVENNTLQNEDVVALFLPKAKYVFLEIWDEELEDGDKIDVFVNKKLILENYEIKNLKKILKLPFTQPEMTIAVVANNIGKKAPNTVSLVLRAKQEQHKLRTKLEKNQQAFLLLKHN</sequence>
<organism evidence="1 2">
    <name type="scientific">Psychroflexus salarius</name>
    <dbReference type="NCBI Taxonomy" id="1155689"/>
    <lineage>
        <taxon>Bacteria</taxon>
        <taxon>Pseudomonadati</taxon>
        <taxon>Bacteroidota</taxon>
        <taxon>Flavobacteriia</taxon>
        <taxon>Flavobacteriales</taxon>
        <taxon>Flavobacteriaceae</taxon>
        <taxon>Psychroflexus</taxon>
    </lineage>
</organism>
<protein>
    <submittedName>
        <fullName evidence="1">Uncharacterized protein</fullName>
    </submittedName>
</protein>
<dbReference type="AlphaFoldDB" id="A0A1M4XL24"/>
<accession>A0A1M4XL24</accession>
<evidence type="ECO:0000313" key="2">
    <source>
        <dbReference type="Proteomes" id="UP000184462"/>
    </source>
</evidence>
<dbReference type="Proteomes" id="UP000184462">
    <property type="component" value="Unassembled WGS sequence"/>
</dbReference>
<proteinExistence type="predicted"/>
<dbReference type="RefSeq" id="WP_073193530.1">
    <property type="nucleotide sequence ID" value="NZ_FQTW01000009.1"/>
</dbReference>